<dbReference type="SUPFAM" id="SSF56672">
    <property type="entry name" value="DNA/RNA polymerases"/>
    <property type="match status" value="1"/>
</dbReference>
<dbReference type="InterPro" id="IPR000477">
    <property type="entry name" value="RT_dom"/>
</dbReference>
<evidence type="ECO:0000313" key="2">
    <source>
        <dbReference type="EMBL" id="GFR64513.1"/>
    </source>
</evidence>
<gene>
    <name evidence="2" type="ORF">ElyMa_005509400</name>
</gene>
<dbReference type="InterPro" id="IPR043502">
    <property type="entry name" value="DNA/RNA_pol_sf"/>
</dbReference>
<dbReference type="InterPro" id="IPR043128">
    <property type="entry name" value="Rev_trsase/Diguanyl_cyclase"/>
</dbReference>
<evidence type="ECO:0000259" key="1">
    <source>
        <dbReference type="PROSITE" id="PS50878"/>
    </source>
</evidence>
<keyword evidence="3" id="KW-1185">Reference proteome</keyword>
<dbReference type="EMBL" id="BMAT01010986">
    <property type="protein sequence ID" value="GFR64513.1"/>
    <property type="molecule type" value="Genomic_DNA"/>
</dbReference>
<comment type="caution">
    <text evidence="2">The sequence shown here is derived from an EMBL/GenBank/DDBJ whole genome shotgun (WGS) entry which is preliminary data.</text>
</comment>
<organism evidence="2 3">
    <name type="scientific">Elysia marginata</name>
    <dbReference type="NCBI Taxonomy" id="1093978"/>
    <lineage>
        <taxon>Eukaryota</taxon>
        <taxon>Metazoa</taxon>
        <taxon>Spiralia</taxon>
        <taxon>Lophotrochozoa</taxon>
        <taxon>Mollusca</taxon>
        <taxon>Gastropoda</taxon>
        <taxon>Heterobranchia</taxon>
        <taxon>Euthyneura</taxon>
        <taxon>Panpulmonata</taxon>
        <taxon>Sacoglossa</taxon>
        <taxon>Placobranchoidea</taxon>
        <taxon>Plakobranchidae</taxon>
        <taxon>Elysia</taxon>
    </lineage>
</organism>
<dbReference type="Gene3D" id="3.30.70.270">
    <property type="match status" value="1"/>
</dbReference>
<sequence length="157" mass="17520">MDLKLPTNRTARVKLDGKHYSKQITMKEDVPQGNVISSTLFFIYINDITKGITLYLHADDLPIWSSTDYATTAKVRVHEAINTVFKRTQDWGLAINPNKTVATKFSLKTEEQGITLTMNGKVLLTEEAPSFLGVTLVKPGTHISTKPTRKLYAGLLL</sequence>
<feature type="domain" description="Reverse transcriptase" evidence="1">
    <location>
        <begin position="1"/>
        <end position="136"/>
    </location>
</feature>
<dbReference type="AlphaFoldDB" id="A0AAV4EU25"/>
<dbReference type="Pfam" id="PF00078">
    <property type="entry name" value="RVT_1"/>
    <property type="match status" value="1"/>
</dbReference>
<accession>A0AAV4EU25</accession>
<dbReference type="PANTHER" id="PTHR36688:SF1">
    <property type="entry name" value="ENDONUCLEASE_EXONUCLEASE_PHOSPHATASE DOMAIN-CONTAINING PROTEIN"/>
    <property type="match status" value="1"/>
</dbReference>
<protein>
    <submittedName>
        <fullName evidence="2">Tick transposon</fullName>
    </submittedName>
</protein>
<name>A0AAV4EU25_9GAST</name>
<dbReference type="PANTHER" id="PTHR36688">
    <property type="entry name" value="ENDO/EXONUCLEASE/PHOSPHATASE DOMAIN-CONTAINING PROTEIN"/>
    <property type="match status" value="1"/>
</dbReference>
<dbReference type="InterPro" id="IPR052560">
    <property type="entry name" value="RdDP_mobile_element"/>
</dbReference>
<reference evidence="2 3" key="1">
    <citation type="journal article" date="2021" name="Elife">
        <title>Chloroplast acquisition without the gene transfer in kleptoplastic sea slugs, Plakobranchus ocellatus.</title>
        <authorList>
            <person name="Maeda T."/>
            <person name="Takahashi S."/>
            <person name="Yoshida T."/>
            <person name="Shimamura S."/>
            <person name="Takaki Y."/>
            <person name="Nagai Y."/>
            <person name="Toyoda A."/>
            <person name="Suzuki Y."/>
            <person name="Arimoto A."/>
            <person name="Ishii H."/>
            <person name="Satoh N."/>
            <person name="Nishiyama T."/>
            <person name="Hasebe M."/>
            <person name="Maruyama T."/>
            <person name="Minagawa J."/>
            <person name="Obokata J."/>
            <person name="Shigenobu S."/>
        </authorList>
    </citation>
    <scope>NUCLEOTIDE SEQUENCE [LARGE SCALE GENOMIC DNA]</scope>
</reference>
<evidence type="ECO:0000313" key="3">
    <source>
        <dbReference type="Proteomes" id="UP000762676"/>
    </source>
</evidence>
<proteinExistence type="predicted"/>
<dbReference type="PROSITE" id="PS50878">
    <property type="entry name" value="RT_POL"/>
    <property type="match status" value="1"/>
</dbReference>
<dbReference type="Proteomes" id="UP000762676">
    <property type="component" value="Unassembled WGS sequence"/>
</dbReference>